<sequence>MSISNESKNLEPNKGGIETRQVANTKMIDFETFHDKSHFWGRLTLWSVIILTLMVPAYLSFVLGYHPGWNVILAGFTAYASIVALVWAIEPISYYPVLGVSGTYIAFLTGNIGNMCLPCASVAQSVVGAEPGTKKGELTATLAIATASLVNIIILIFVILGGSYLISLMPDSVVDTFRFVLPAIFGGVIAQFAIRKPIWGVVGIAFGLFVNIGPVPRALQTFLCILGTVVVCMLLEKIKGQKGEV</sequence>
<keyword evidence="1" id="KW-1133">Transmembrane helix</keyword>
<comment type="caution">
    <text evidence="2">The sequence shown here is derived from an EMBL/GenBank/DDBJ whole genome shotgun (WGS) entry which is preliminary data.</text>
</comment>
<keyword evidence="1" id="KW-0472">Membrane</keyword>
<evidence type="ECO:0000313" key="3">
    <source>
        <dbReference type="Proteomes" id="UP001597178"/>
    </source>
</evidence>
<feature type="transmembrane region" description="Helical" evidence="1">
    <location>
        <begin position="69"/>
        <end position="89"/>
    </location>
</feature>
<feature type="transmembrane region" description="Helical" evidence="1">
    <location>
        <begin position="43"/>
        <end position="63"/>
    </location>
</feature>
<gene>
    <name evidence="2" type="ORF">ACFQ4A_04020</name>
</gene>
<name>A0ABW3ZRG4_9BACI</name>
<feature type="transmembrane region" description="Helical" evidence="1">
    <location>
        <begin position="143"/>
        <end position="167"/>
    </location>
</feature>
<accession>A0ABW3ZRG4</accession>
<keyword evidence="3" id="KW-1185">Reference proteome</keyword>
<organism evidence="2 3">
    <name type="scientific">Lentibacillus salinarum</name>
    <dbReference type="NCBI Taxonomy" id="446820"/>
    <lineage>
        <taxon>Bacteria</taxon>
        <taxon>Bacillati</taxon>
        <taxon>Bacillota</taxon>
        <taxon>Bacilli</taxon>
        <taxon>Bacillales</taxon>
        <taxon>Bacillaceae</taxon>
        <taxon>Lentibacillus</taxon>
    </lineage>
</organism>
<evidence type="ECO:0000256" key="1">
    <source>
        <dbReference type="SAM" id="Phobius"/>
    </source>
</evidence>
<protein>
    <submittedName>
        <fullName evidence="2">Small-conductance mechanosensitive channel</fullName>
    </submittedName>
</protein>
<dbReference type="EMBL" id="JBHTNH010000003">
    <property type="protein sequence ID" value="MFD1360844.1"/>
    <property type="molecule type" value="Genomic_DNA"/>
</dbReference>
<reference evidence="3" key="1">
    <citation type="journal article" date="2019" name="Int. J. Syst. Evol. Microbiol.">
        <title>The Global Catalogue of Microorganisms (GCM) 10K type strain sequencing project: providing services to taxonomists for standard genome sequencing and annotation.</title>
        <authorList>
            <consortium name="The Broad Institute Genomics Platform"/>
            <consortium name="The Broad Institute Genome Sequencing Center for Infectious Disease"/>
            <person name="Wu L."/>
            <person name="Ma J."/>
        </authorList>
    </citation>
    <scope>NUCLEOTIDE SEQUENCE [LARGE SCALE GENOMIC DNA]</scope>
    <source>
        <strain evidence="3">CCUG 54822</strain>
    </source>
</reference>
<keyword evidence="1" id="KW-0812">Transmembrane</keyword>
<feature type="transmembrane region" description="Helical" evidence="1">
    <location>
        <begin position="179"/>
        <end position="212"/>
    </location>
</feature>
<proteinExistence type="predicted"/>
<evidence type="ECO:0000313" key="2">
    <source>
        <dbReference type="EMBL" id="MFD1360844.1"/>
    </source>
</evidence>
<dbReference type="RefSeq" id="WP_382397814.1">
    <property type="nucleotide sequence ID" value="NZ_JBHTNH010000003.1"/>
</dbReference>
<dbReference type="Proteomes" id="UP001597178">
    <property type="component" value="Unassembled WGS sequence"/>
</dbReference>